<protein>
    <submittedName>
        <fullName evidence="1">Uncharacterized protein</fullName>
    </submittedName>
</protein>
<dbReference type="EMBL" id="MN739579">
    <property type="protein sequence ID" value="QHT14134.1"/>
    <property type="molecule type" value="Genomic_DNA"/>
</dbReference>
<accession>A0A6C0DD76</accession>
<name>A0A6C0DD76_9ZZZZ</name>
<evidence type="ECO:0000313" key="1">
    <source>
        <dbReference type="EMBL" id="QHT14134.1"/>
    </source>
</evidence>
<organism evidence="1">
    <name type="scientific">viral metagenome</name>
    <dbReference type="NCBI Taxonomy" id="1070528"/>
    <lineage>
        <taxon>unclassified sequences</taxon>
        <taxon>metagenomes</taxon>
        <taxon>organismal metagenomes</taxon>
    </lineage>
</organism>
<dbReference type="AlphaFoldDB" id="A0A6C0DD76"/>
<reference evidence="1" key="1">
    <citation type="journal article" date="2020" name="Nature">
        <title>Giant virus diversity and host interactions through global metagenomics.</title>
        <authorList>
            <person name="Schulz F."/>
            <person name="Roux S."/>
            <person name="Paez-Espino D."/>
            <person name="Jungbluth S."/>
            <person name="Walsh D.A."/>
            <person name="Denef V.J."/>
            <person name="McMahon K.D."/>
            <person name="Konstantinidis K.T."/>
            <person name="Eloe-Fadrosh E.A."/>
            <person name="Kyrpides N.C."/>
            <person name="Woyke T."/>
        </authorList>
    </citation>
    <scope>NUCLEOTIDE SEQUENCE</scope>
    <source>
        <strain evidence="1">GVMAG-M-3300023174-134</strain>
    </source>
</reference>
<proteinExistence type="predicted"/>
<sequence>MEKVCSKCKILKNSNVFGKSKNSKDGLRNECNDCRKEYRKSASLQIKDKQREYYEKNKVYLKEQNKIYREKNKSIINLQRKEYRNREEIKDYIKTKQKEYLPIRKEKIKELRKTNLNFKMSEILRSKIHKILNNQTTSYSKLIGCDLNWLKSWLEFRFDENMNWENFGSYWQIDHILPINGFDFKNNEISQKICFHWTNLQPLSAFENRQKSNKLLLHYYFNNIVNVNRFNTKYKQFIGYQVVNESLQWLRTKLRYGENPMDNNDNKISFEIGNQQPSL</sequence>